<dbReference type="InterPro" id="IPR005467">
    <property type="entry name" value="His_kinase_dom"/>
</dbReference>
<sequence length="501" mass="53400">MSNGIKTSISVNLAFLFLFAMGVTAFSALTLVRQVMVKKEVERALHLARAVADFGFDGAGKRDVAGLRFALGGMVEGSAITLVKVSLLDEDLSYGFGNDPRVGEAETAIAKAIKAGEPLIDKGNGTRLLGLDGAVIAAVPFDAPRRGGVAAVVATGKVSAWLTDTLKLLALYILINLFVVTFTGVSQVSKVAVKPVARLLAKAEDAGTEDPFVFQEETGSEFSKLSMALNTMISRINKDREKLKISVRELKDANAELSRAQKDVVRAEKLSAMGRLASGVAHEIGNPLGIITGYLSLIQSAETDRERTDYIARTNEEVARIDGIIRQLLDFNRSGDCGEKAAVGVHELVAEIRELVRVQPLLKGIHFTTDLSARDDGVMATRGALRQVFLNLVLNASDAIAAAGRDQGTLGITTRNVLEDGGRRFLEVIVEDNGCGVSEADLPNIFDPFFSTKEPGQGTGLGLSVSFLIVEGLGGSLHAESCHGEGTRMVLRFLSIRDGGM</sequence>
<evidence type="ECO:0000313" key="7">
    <source>
        <dbReference type="EMBL" id="SCX78470.1"/>
    </source>
</evidence>
<dbReference type="GO" id="GO:0000155">
    <property type="term" value="F:phosphorelay sensor kinase activity"/>
    <property type="evidence" value="ECO:0007669"/>
    <property type="project" value="InterPro"/>
</dbReference>
<keyword evidence="5" id="KW-0472">Membrane</keyword>
<dbReference type="InterPro" id="IPR003661">
    <property type="entry name" value="HisK_dim/P_dom"/>
</dbReference>
<evidence type="ECO:0000256" key="1">
    <source>
        <dbReference type="ARBA" id="ARBA00000085"/>
    </source>
</evidence>
<keyword evidence="4" id="KW-0175">Coiled coil</keyword>
<dbReference type="PANTHER" id="PTHR43065">
    <property type="entry name" value="SENSOR HISTIDINE KINASE"/>
    <property type="match status" value="1"/>
</dbReference>
<keyword evidence="7" id="KW-0418">Kinase</keyword>
<evidence type="ECO:0000259" key="6">
    <source>
        <dbReference type="PROSITE" id="PS50109"/>
    </source>
</evidence>
<dbReference type="Pfam" id="PF02518">
    <property type="entry name" value="HATPase_c"/>
    <property type="match status" value="1"/>
</dbReference>
<gene>
    <name evidence="7" type="ORF">SAMN05216233_101264</name>
</gene>
<feature type="transmembrane region" description="Helical" evidence="5">
    <location>
        <begin position="12"/>
        <end position="32"/>
    </location>
</feature>
<dbReference type="PROSITE" id="PS50109">
    <property type="entry name" value="HIS_KIN"/>
    <property type="match status" value="1"/>
</dbReference>
<evidence type="ECO:0000313" key="8">
    <source>
        <dbReference type="Proteomes" id="UP000198870"/>
    </source>
</evidence>
<reference evidence="7 8" key="1">
    <citation type="submission" date="2016-10" db="EMBL/GenBank/DDBJ databases">
        <authorList>
            <person name="de Groot N.N."/>
        </authorList>
    </citation>
    <scope>NUCLEOTIDE SEQUENCE [LARGE SCALE GENOMIC DNA]</scope>
    <source>
        <strain evidence="7 8">AA1</strain>
    </source>
</reference>
<dbReference type="PRINTS" id="PR00344">
    <property type="entry name" value="BCTRLSENSOR"/>
</dbReference>
<dbReference type="SUPFAM" id="SSF47384">
    <property type="entry name" value="Homodimeric domain of signal transducing histidine kinase"/>
    <property type="match status" value="1"/>
</dbReference>
<feature type="transmembrane region" description="Helical" evidence="5">
    <location>
        <begin position="166"/>
        <end position="185"/>
    </location>
</feature>
<dbReference type="InterPro" id="IPR036890">
    <property type="entry name" value="HATPase_C_sf"/>
</dbReference>
<dbReference type="Pfam" id="PF00512">
    <property type="entry name" value="HisKA"/>
    <property type="match status" value="1"/>
</dbReference>
<dbReference type="SUPFAM" id="SSF55874">
    <property type="entry name" value="ATPase domain of HSP90 chaperone/DNA topoisomerase II/histidine kinase"/>
    <property type="match status" value="1"/>
</dbReference>
<dbReference type="RefSeq" id="WP_175469418.1">
    <property type="nucleotide sequence ID" value="NZ_FMUX01000001.1"/>
</dbReference>
<comment type="catalytic activity">
    <reaction evidence="1">
        <text>ATP + protein L-histidine = ADP + protein N-phospho-L-histidine.</text>
        <dbReference type="EC" id="2.7.13.3"/>
    </reaction>
</comment>
<dbReference type="InterPro" id="IPR003594">
    <property type="entry name" value="HATPase_dom"/>
</dbReference>
<dbReference type="STRING" id="419481.SAMN05216233_101264"/>
<dbReference type="Gene3D" id="1.10.287.130">
    <property type="match status" value="1"/>
</dbReference>
<keyword evidence="8" id="KW-1185">Reference proteome</keyword>
<dbReference type="Proteomes" id="UP000198870">
    <property type="component" value="Unassembled WGS sequence"/>
</dbReference>
<dbReference type="InterPro" id="IPR036097">
    <property type="entry name" value="HisK_dim/P_sf"/>
</dbReference>
<proteinExistence type="predicted"/>
<keyword evidence="5" id="KW-0812">Transmembrane</keyword>
<name>A0A1G5AKZ4_9BACT</name>
<dbReference type="InterPro" id="IPR004358">
    <property type="entry name" value="Sig_transdc_His_kin-like_C"/>
</dbReference>
<dbReference type="SMART" id="SM00387">
    <property type="entry name" value="HATPase_c"/>
    <property type="match status" value="1"/>
</dbReference>
<evidence type="ECO:0000256" key="5">
    <source>
        <dbReference type="SAM" id="Phobius"/>
    </source>
</evidence>
<dbReference type="EC" id="2.7.13.3" evidence="2"/>
<evidence type="ECO:0000256" key="4">
    <source>
        <dbReference type="SAM" id="Coils"/>
    </source>
</evidence>
<dbReference type="CDD" id="cd00082">
    <property type="entry name" value="HisKA"/>
    <property type="match status" value="1"/>
</dbReference>
<keyword evidence="7" id="KW-0808">Transferase</keyword>
<accession>A0A1G5AKZ4</accession>
<dbReference type="SMART" id="SM00388">
    <property type="entry name" value="HisKA"/>
    <property type="match status" value="1"/>
</dbReference>
<evidence type="ECO:0000256" key="2">
    <source>
        <dbReference type="ARBA" id="ARBA00012438"/>
    </source>
</evidence>
<feature type="domain" description="Histidine kinase" evidence="6">
    <location>
        <begin position="279"/>
        <end position="497"/>
    </location>
</feature>
<dbReference type="Gene3D" id="3.30.565.10">
    <property type="entry name" value="Histidine kinase-like ATPase, C-terminal domain"/>
    <property type="match status" value="1"/>
</dbReference>
<organism evidence="7 8">
    <name type="scientific">Desulfoluna spongiiphila</name>
    <dbReference type="NCBI Taxonomy" id="419481"/>
    <lineage>
        <taxon>Bacteria</taxon>
        <taxon>Pseudomonadati</taxon>
        <taxon>Thermodesulfobacteriota</taxon>
        <taxon>Desulfobacteria</taxon>
        <taxon>Desulfobacterales</taxon>
        <taxon>Desulfolunaceae</taxon>
        <taxon>Desulfoluna</taxon>
    </lineage>
</organism>
<evidence type="ECO:0000256" key="3">
    <source>
        <dbReference type="ARBA" id="ARBA00022553"/>
    </source>
</evidence>
<dbReference type="EMBL" id="FMUX01000001">
    <property type="protein sequence ID" value="SCX78470.1"/>
    <property type="molecule type" value="Genomic_DNA"/>
</dbReference>
<dbReference type="PANTHER" id="PTHR43065:SF42">
    <property type="entry name" value="TWO-COMPONENT SENSOR PPRA"/>
    <property type="match status" value="1"/>
</dbReference>
<feature type="coiled-coil region" evidence="4">
    <location>
        <begin position="233"/>
        <end position="270"/>
    </location>
</feature>
<keyword evidence="5" id="KW-1133">Transmembrane helix</keyword>
<keyword evidence="3" id="KW-0597">Phosphoprotein</keyword>
<dbReference type="AlphaFoldDB" id="A0A1G5AKZ4"/>
<protein>
    <recommendedName>
        <fullName evidence="2">histidine kinase</fullName>
        <ecNumber evidence="2">2.7.13.3</ecNumber>
    </recommendedName>
</protein>